<dbReference type="InterPro" id="IPR020861">
    <property type="entry name" value="Triosephosphate_isomerase_AS"/>
</dbReference>
<dbReference type="GO" id="GO:0006094">
    <property type="term" value="P:gluconeogenesis"/>
    <property type="evidence" value="ECO:0007669"/>
    <property type="project" value="UniProtKB-UniRule"/>
</dbReference>
<dbReference type="CDD" id="cd00311">
    <property type="entry name" value="TIM"/>
    <property type="match status" value="1"/>
</dbReference>
<comment type="function">
    <text evidence="8">Involved in the gluconeogenesis. Catalyzes stereospecifically the conversion of dihydroxyacetone phosphate (DHAP) to D-glyceraldehyde-3-phosphate (G3P).</text>
</comment>
<evidence type="ECO:0000256" key="5">
    <source>
        <dbReference type="ARBA" id="ARBA00022490"/>
    </source>
</evidence>
<feature type="binding site" evidence="8">
    <location>
        <begin position="9"/>
        <end position="11"/>
    </location>
    <ligand>
        <name>substrate</name>
    </ligand>
</feature>
<dbReference type="InterPro" id="IPR013785">
    <property type="entry name" value="Aldolase_TIM"/>
</dbReference>
<dbReference type="HOGENOM" id="CLU_024251_2_1_6"/>
<feature type="active site" description="Electrophile" evidence="8">
    <location>
        <position position="95"/>
    </location>
</feature>
<evidence type="ECO:0000256" key="2">
    <source>
        <dbReference type="ARBA" id="ARBA00004939"/>
    </source>
</evidence>
<dbReference type="GO" id="GO:0006096">
    <property type="term" value="P:glycolytic process"/>
    <property type="evidence" value="ECO:0007669"/>
    <property type="project" value="UniProtKB-UniRule"/>
</dbReference>
<dbReference type="Pfam" id="PF00121">
    <property type="entry name" value="TIM"/>
    <property type="match status" value="1"/>
</dbReference>
<dbReference type="OrthoDB" id="9809429at2"/>
<organism evidence="10 11">
    <name type="scientific">Teredinibacter turnerae (strain ATCC 39867 / T7901)</name>
    <dbReference type="NCBI Taxonomy" id="377629"/>
    <lineage>
        <taxon>Bacteria</taxon>
        <taxon>Pseudomonadati</taxon>
        <taxon>Pseudomonadota</taxon>
        <taxon>Gammaproteobacteria</taxon>
        <taxon>Cellvibrionales</taxon>
        <taxon>Cellvibrionaceae</taxon>
        <taxon>Teredinibacter</taxon>
    </lineage>
</organism>
<accession>C5BPZ9</accession>
<dbReference type="PANTHER" id="PTHR21139">
    <property type="entry name" value="TRIOSEPHOSPHATE ISOMERASE"/>
    <property type="match status" value="1"/>
</dbReference>
<dbReference type="SUPFAM" id="SSF51351">
    <property type="entry name" value="Triosephosphate isomerase (TIM)"/>
    <property type="match status" value="1"/>
</dbReference>
<feature type="binding site" evidence="8">
    <location>
        <position position="173"/>
    </location>
    <ligand>
        <name>substrate</name>
    </ligand>
</feature>
<gene>
    <name evidence="8 10" type="primary">tpiA</name>
    <name evidence="10" type="ordered locus">TERTU_3261</name>
</gene>
<dbReference type="STRING" id="377629.TERTU_3261"/>
<dbReference type="RefSeq" id="WP_015819419.1">
    <property type="nucleotide sequence ID" value="NC_012997.1"/>
</dbReference>
<dbReference type="InterPro" id="IPR022896">
    <property type="entry name" value="TrioseP_Isoase_bac/euk"/>
</dbReference>
<evidence type="ECO:0000256" key="8">
    <source>
        <dbReference type="HAMAP-Rule" id="MF_00147"/>
    </source>
</evidence>
<keyword evidence="11" id="KW-1185">Reference proteome</keyword>
<dbReference type="InterPro" id="IPR000652">
    <property type="entry name" value="Triosephosphate_isomerase"/>
</dbReference>
<evidence type="ECO:0000256" key="3">
    <source>
        <dbReference type="ARBA" id="ARBA00007422"/>
    </source>
</evidence>
<dbReference type="GO" id="GO:0004807">
    <property type="term" value="F:triose-phosphate isomerase activity"/>
    <property type="evidence" value="ECO:0007669"/>
    <property type="project" value="UniProtKB-UniRule"/>
</dbReference>
<dbReference type="GO" id="GO:0046166">
    <property type="term" value="P:glyceraldehyde-3-phosphate biosynthetic process"/>
    <property type="evidence" value="ECO:0007669"/>
    <property type="project" value="TreeGrafter"/>
</dbReference>
<name>C5BPZ9_TERTT</name>
<keyword evidence="6 8" id="KW-0324">Glycolysis</keyword>
<dbReference type="KEGG" id="ttu:TERTU_3261"/>
<dbReference type="PANTHER" id="PTHR21139:SF42">
    <property type="entry name" value="TRIOSEPHOSPHATE ISOMERASE"/>
    <property type="match status" value="1"/>
</dbReference>
<dbReference type="GO" id="GO:0005829">
    <property type="term" value="C:cytosol"/>
    <property type="evidence" value="ECO:0007669"/>
    <property type="project" value="TreeGrafter"/>
</dbReference>
<evidence type="ECO:0000256" key="4">
    <source>
        <dbReference type="ARBA" id="ARBA00022432"/>
    </source>
</evidence>
<dbReference type="FunFam" id="3.20.20.70:FF:000016">
    <property type="entry name" value="Triosephosphate isomerase"/>
    <property type="match status" value="1"/>
</dbReference>
<feature type="active site" description="Proton acceptor" evidence="8">
    <location>
        <position position="167"/>
    </location>
</feature>
<evidence type="ECO:0000313" key="10">
    <source>
        <dbReference type="EMBL" id="ACR13306.1"/>
    </source>
</evidence>
<reference evidence="10 11" key="1">
    <citation type="journal article" date="2009" name="PLoS ONE">
        <title>The complete genome of Teredinibacter turnerae T7901: an intracellular endosymbiont of marine wood-boring bivalves (shipworms).</title>
        <authorList>
            <person name="Yang J.C."/>
            <person name="Madupu R."/>
            <person name="Durkin A.S."/>
            <person name="Ekborg N.A."/>
            <person name="Pedamallu C.S."/>
            <person name="Hostetler J.B."/>
            <person name="Radune D."/>
            <person name="Toms B.S."/>
            <person name="Henrissat B."/>
            <person name="Coutinho P.M."/>
            <person name="Schwarz S."/>
            <person name="Field L."/>
            <person name="Trindade-Silva A.E."/>
            <person name="Soares C.A.G."/>
            <person name="Elshahawi S."/>
            <person name="Hanora A."/>
            <person name="Schmidt E.W."/>
            <person name="Haygood M.G."/>
            <person name="Posfai J."/>
            <person name="Benner J."/>
            <person name="Madinger C."/>
            <person name="Nove J."/>
            <person name="Anton B."/>
            <person name="Chaudhary K."/>
            <person name="Foster J."/>
            <person name="Holman A."/>
            <person name="Kumar S."/>
            <person name="Lessard P.A."/>
            <person name="Luyten Y.A."/>
            <person name="Slatko B."/>
            <person name="Wood N."/>
            <person name="Wu B."/>
            <person name="Teplitski M."/>
            <person name="Mougous J.D."/>
            <person name="Ward N."/>
            <person name="Eisen J.A."/>
            <person name="Badger J.H."/>
            <person name="Distel D.L."/>
        </authorList>
    </citation>
    <scope>NUCLEOTIDE SEQUENCE [LARGE SCALE GENOMIC DNA]</scope>
    <source>
        <strain evidence="11">ATCC 39867 / T7901</strain>
    </source>
</reference>
<comment type="pathway">
    <text evidence="1 8 9">Carbohydrate degradation; glycolysis; D-glyceraldehyde 3-phosphate from glycerone phosphate: step 1/1.</text>
</comment>
<dbReference type="NCBIfam" id="TIGR00419">
    <property type="entry name" value="tim"/>
    <property type="match status" value="1"/>
</dbReference>
<proteinExistence type="inferred from homology"/>
<protein>
    <recommendedName>
        <fullName evidence="8 9">Triosephosphate isomerase</fullName>
        <shortName evidence="8">TIM</shortName>
        <shortName evidence="8">TPI</shortName>
        <ecNumber evidence="8 9">5.3.1.1</ecNumber>
    </recommendedName>
    <alternativeName>
        <fullName evidence="8">Triose-phosphate isomerase</fullName>
    </alternativeName>
</protein>
<feature type="binding site" evidence="8">
    <location>
        <begin position="229"/>
        <end position="230"/>
    </location>
    <ligand>
        <name>substrate</name>
    </ligand>
</feature>
<dbReference type="EC" id="5.3.1.1" evidence="8 9"/>
<comment type="catalytic activity">
    <reaction evidence="8 9">
        <text>D-glyceraldehyde 3-phosphate = dihydroxyacetone phosphate</text>
        <dbReference type="Rhea" id="RHEA:18585"/>
        <dbReference type="ChEBI" id="CHEBI:57642"/>
        <dbReference type="ChEBI" id="CHEBI:59776"/>
        <dbReference type="EC" id="5.3.1.1"/>
    </reaction>
</comment>
<comment type="pathway">
    <text evidence="2">Carbohydrate metabolism; erythritol degradation.</text>
</comment>
<dbReference type="PROSITE" id="PS00171">
    <property type="entry name" value="TIM_1"/>
    <property type="match status" value="1"/>
</dbReference>
<sequence length="246" mass="26085">MRRPIVIGNWKMNGDYAANRELLTGLVEQWTGVHQAEVAVCPPFVYLAQAAELLENTNIGFGSQDISKQASGAYTGEVSGPMLSDVGCRYALVGHSERREYHGETSQLVAEKFQAALDNGLIPVLCVGESLEDREAGKTFDVVGAQLLAVIEHCGLAGVAKGIIAYEPIWAIGTGKTATPEMAQDVHSYIREVMGPEGDSVRILYGGSVKPDSAEGLFGQKDIDGALVGGASLNADDFVAICRAAE</sequence>
<keyword evidence="4 8" id="KW-0312">Gluconeogenesis</keyword>
<dbReference type="GO" id="GO:0019563">
    <property type="term" value="P:glycerol catabolic process"/>
    <property type="evidence" value="ECO:0007669"/>
    <property type="project" value="TreeGrafter"/>
</dbReference>
<comment type="subcellular location">
    <subcellularLocation>
        <location evidence="8 9">Cytoplasm</location>
    </subcellularLocation>
</comment>
<dbReference type="AlphaFoldDB" id="C5BPZ9"/>
<evidence type="ECO:0000256" key="7">
    <source>
        <dbReference type="ARBA" id="ARBA00023235"/>
    </source>
</evidence>
<evidence type="ECO:0000256" key="6">
    <source>
        <dbReference type="ARBA" id="ARBA00023152"/>
    </source>
</evidence>
<dbReference type="HAMAP" id="MF_00147_B">
    <property type="entry name" value="TIM_B"/>
    <property type="match status" value="1"/>
</dbReference>
<comment type="pathway">
    <text evidence="8 9">Carbohydrate biosynthesis; gluconeogenesis.</text>
</comment>
<dbReference type="eggNOG" id="COG0149">
    <property type="taxonomic scope" value="Bacteria"/>
</dbReference>
<dbReference type="UniPathway" id="UPA00138"/>
<evidence type="ECO:0000256" key="9">
    <source>
        <dbReference type="RuleBase" id="RU363013"/>
    </source>
</evidence>
<dbReference type="UniPathway" id="UPA00109">
    <property type="reaction ID" value="UER00189"/>
</dbReference>
<dbReference type="PROSITE" id="PS51440">
    <property type="entry name" value="TIM_2"/>
    <property type="match status" value="1"/>
</dbReference>
<evidence type="ECO:0000256" key="1">
    <source>
        <dbReference type="ARBA" id="ARBA00004680"/>
    </source>
</evidence>
<comment type="subunit">
    <text evidence="8 9">Homodimer.</text>
</comment>
<dbReference type="InterPro" id="IPR035990">
    <property type="entry name" value="TIM_sf"/>
</dbReference>
<keyword evidence="5 8" id="KW-0963">Cytoplasm</keyword>
<dbReference type="EMBL" id="CP001614">
    <property type="protein sequence ID" value="ACR13306.1"/>
    <property type="molecule type" value="Genomic_DNA"/>
</dbReference>
<dbReference type="Gene3D" id="3.20.20.70">
    <property type="entry name" value="Aldolase class I"/>
    <property type="match status" value="1"/>
</dbReference>
<evidence type="ECO:0000313" key="11">
    <source>
        <dbReference type="Proteomes" id="UP000009080"/>
    </source>
</evidence>
<feature type="binding site" evidence="8">
    <location>
        <position position="208"/>
    </location>
    <ligand>
        <name>substrate</name>
    </ligand>
</feature>
<keyword evidence="7 8" id="KW-0413">Isomerase</keyword>
<dbReference type="Proteomes" id="UP000009080">
    <property type="component" value="Chromosome"/>
</dbReference>
<comment type="similarity">
    <text evidence="3 8 9">Belongs to the triosephosphate isomerase family.</text>
</comment>